<organism evidence="2 3">
    <name type="scientific">Phaeobacter gallaeciensis</name>
    <dbReference type="NCBI Taxonomy" id="60890"/>
    <lineage>
        <taxon>Bacteria</taxon>
        <taxon>Pseudomonadati</taxon>
        <taxon>Pseudomonadota</taxon>
        <taxon>Alphaproteobacteria</taxon>
        <taxon>Rhodobacterales</taxon>
        <taxon>Roseobacteraceae</taxon>
        <taxon>Phaeobacter</taxon>
    </lineage>
</organism>
<evidence type="ECO:0000313" key="2">
    <source>
        <dbReference type="EMBL" id="ANP36571.1"/>
    </source>
</evidence>
<keyword evidence="1" id="KW-0812">Transmembrane</keyword>
<keyword evidence="1" id="KW-0472">Membrane</keyword>
<protein>
    <submittedName>
        <fullName evidence="2">Uncharacterized protein</fullName>
    </submittedName>
</protein>
<sequence>MNLKRFTLVYVATALGVIAVVYAVQVLLGHNIANGGMSIIPAIVAAMVEGQRYAKAERAVPESAVLWRFAKAAALMILGLSLIFVVLLSVIMPPLRQMMSDPVGASVLFGGALLQAALGLVLVRFFTGMGAKSQLTAIRKKEGRD</sequence>
<evidence type="ECO:0000256" key="1">
    <source>
        <dbReference type="SAM" id="Phobius"/>
    </source>
</evidence>
<gene>
    <name evidence="2" type="ORF">JL2886_01663</name>
</gene>
<evidence type="ECO:0000313" key="3">
    <source>
        <dbReference type="Proteomes" id="UP000092565"/>
    </source>
</evidence>
<feature type="transmembrane region" description="Helical" evidence="1">
    <location>
        <begin position="103"/>
        <end position="126"/>
    </location>
</feature>
<keyword evidence="1" id="KW-1133">Transmembrane helix</keyword>
<feature type="transmembrane region" description="Helical" evidence="1">
    <location>
        <begin position="69"/>
        <end position="91"/>
    </location>
</feature>
<dbReference type="InterPro" id="IPR047730">
    <property type="entry name" value="ABZJ_00895-like"/>
</dbReference>
<dbReference type="EMBL" id="CP015124">
    <property type="protein sequence ID" value="ANP36571.1"/>
    <property type="molecule type" value="Genomic_DNA"/>
</dbReference>
<dbReference type="AlphaFoldDB" id="A0A1B0ZR20"/>
<dbReference type="OrthoDB" id="7725897at2"/>
<feature type="transmembrane region" description="Helical" evidence="1">
    <location>
        <begin position="7"/>
        <end position="25"/>
    </location>
</feature>
<keyword evidence="3" id="KW-1185">Reference proteome</keyword>
<name>A0A1B0ZR20_9RHOB</name>
<proteinExistence type="predicted"/>
<reference evidence="2 3" key="1">
    <citation type="submission" date="2016-04" db="EMBL/GenBank/DDBJ databases">
        <authorList>
            <person name="Evans L.H."/>
            <person name="Alamgir A."/>
            <person name="Owens N."/>
            <person name="Weber N.D."/>
            <person name="Virtaneva K."/>
            <person name="Barbian K."/>
            <person name="Babar A."/>
            <person name="Rosenke K."/>
        </authorList>
    </citation>
    <scope>NUCLEOTIDE SEQUENCE [LARGE SCALE GENOMIC DNA]</scope>
    <source>
        <strain evidence="2 3">JL2886</strain>
    </source>
</reference>
<dbReference type="Proteomes" id="UP000092565">
    <property type="component" value="Chromosome"/>
</dbReference>
<accession>A0A1B0ZR20</accession>
<dbReference type="RefSeq" id="WP_065271524.1">
    <property type="nucleotide sequence ID" value="NZ_CP015124.1"/>
</dbReference>
<dbReference type="NCBIfam" id="NF038216">
    <property type="entry name" value="ABZJ_00895_fam"/>
    <property type="match status" value="1"/>
</dbReference>